<dbReference type="FunFam" id="2.60.40.10:FF:000477">
    <property type="entry name" value="DS cell adhesion molecule like 1"/>
    <property type="match status" value="1"/>
</dbReference>
<evidence type="ECO:0000256" key="19">
    <source>
        <dbReference type="ARBA" id="ARBA00070605"/>
    </source>
</evidence>
<dbReference type="Pfam" id="PF25059">
    <property type="entry name" value="FN3_DSCAM-DSCAML_C"/>
    <property type="match status" value="1"/>
</dbReference>
<dbReference type="FunFam" id="2.60.40.10:FF:000215">
    <property type="entry name" value="Down syndrome cell adhesion molecule a"/>
    <property type="match status" value="1"/>
</dbReference>
<feature type="compositionally biased region" description="Basic and acidic residues" evidence="20">
    <location>
        <begin position="2881"/>
        <end position="2911"/>
    </location>
</feature>
<sequence length="3308" mass="367996">TKLLGVAEKSDQTSLSTDILPSTVGYQGPIPAGKSRGPRFLITSTGALYILDVQNEDGLYNYRCITRHRYTGETRQSNSARLFVSDPANSAPSILDGFDHRKAMAGQRVELPCKASGHPAPKYRWLKDNVPWEPDSRFRQTVTGLLIDNTRPSDSGSYVCEVWNNYGTAEMVGRLHVKQPLKATISPRKVKSSVGSQVSLSCSVTGTEDQELSWYRNGEIINPGNNVRITGVNRENLIMDGMAKSDGGAYQCFVRKDKMSAQDYVQVVLEDGTPKIISAFSEKVVSPGEPVSLMCNVKGTPLPTITWTLDEDPIVKDGSHRISQIITSEGNVVSYLNISNTQVRDGGVYRCTANNSAGVVLYQARINNITAIAGRDTYIHCRVIGYPYYSIKWYKNSNLLPFNHRQVAFENNGTLKLSDVQKEVDEGEYTCNVLVQPQLSTSQSVHVTVKGEDSWEKQSPPNCWVVCGIARVGLSWQSDNERFEEVNPDFNQNLLSPASCKVGTAVTAIIRVPPFIQPFEFPRFSIGQRVFIPCVVVSGDLPITITWQKDGRPIPASLGVTIDNIDFTSSLRISNLSLMHNGNYTCIARNDAAAVEHQSQLIVRVPPRFVVQPSDQDGIYGKAVILNCSAEGYPVPTIVWKYSKGAGVPQFQPIALNGRIQLLTNGSLLIKHVLEEDSGYYLCKVSNDVGADVSKSMYLTVKIIMTWEFLTDDLVLHFLRGFNKIKIRIQNLHFEDVMLLLDKIDEYLIPKQLNKMYFITIPAMITSYPNTTLATQGQKKEMSCTAHGEKPIIVRWEKEDRIINPEMSRYLVSTKEVGDEVISTLQILPTVREDSGFFSCHAINSYGEDRGIIQLTVQEPPDPPEIEIREVRARSIALRWTMGFDGNSPITGYDIECKNKSEQERPFADMDCEVSCWRGHSGEELSHWEDVTVTQAYEQQVWTVQKISRWEARSSQELYQCQVCVQVQEVSQYSDETHEELHERKEIVRVQELYQWEEDGEILQEVREWEDHDAQETDRWQRDESEVMEEDSEDESDNDIWTEPLASEEDEWHEVSILELPPEENNAEQQWSFAADGLPVTSPREACVEDQEPEQCSPEPLCASPASLEGQAPMEHAASPIQALHEQLCAHRERPSRFRSKRDEGEDEGDKGNDVNKADEDEEKDKEEEEDKDEEDDDDKVDIDGDDEDEDREYEEDEYFQNTYKKNSWDSVQRTRDVSPQLNQATIIDLHPSSTYNIRMYAKNRIGKSEASNELTITTDEAAPDGPPQDVQLEPISSQSIRVTWKAPKKHLQNGIIRGYQIGYREYSAGGNFQFNIISIDTTGDSEVYTLNNLKKFTQYGMVVQACNRAGIGPSSQEIITTTLEDVPSCPPGNVQATATSPETISISWSTLAKETLNGILQGFRVIYWANLLDGELGEIKNVTTTQPSLELDGLEKYTNYSIQVLAFTRAGDGVRSEQIFTRTKEDGPPAGVKAAAASASTVFVSWLPPLKLNGIIRKYTVFCSHPYPTVISEFEASPDSFSYRIPNLSRNRQYSVWVVAVTAAGRGNSSEIITVEPLAKAPARILTFSGTVTTPWMKDIVLPCKAVGDPAPTVKWMKDSNGTPSLVMIDGRRSIFSNGSFVIRTVKAEDSGYYSCVASNNWGSDEIILNLQVQVPPDQPRLTVSKTTSSSITLSWIPGDNGGSSIRGYILQYSEDNSEQWGSFPISPSERSYRLETLKCGTWYKFTLTAQNGVGPGRISEIIEAKTLGKEPQFSKEQELFASINTTRVRLNLIGWNDGGCPITSFTLEYRPFGTTVWTTAQRTSLSKSYILYDLQEATWYELQMRVCNSAGCAEKQAKFATLNYDGSTIPPLIKSVVQSEEGLGTNEGLKMLVTISCILVGVLLLFVMLLVVRRRRREQRLKRLRDAKSLAEMLMSKNTRTSDTLNKQQQTLRMHIDIPRAQLLIEERDTMETIDDRSTVLLTDADFGETSKQKSLTVTHTVHYQSVSQATGPLVDVSDARPGTTHTLTTDWRLPTPRPAGSVDKESDSYSVSPSQDTDRARSSMVSTESASSTYEELARAYEHAKMEEQLRHAKFTITECFISDTSSEQLTAGTNDYTDSLTSSTPSESGICRFTASPPKPQDGGRVMNMAVPKAHRPGDLMHLPPYLRMDFLLNRGVQGTSRDLGLGQACLEPQKSRTLKRPTVLEPIPMETSSTRDVQSWQPGAVATLPQREGAELGQAQAKMSSSQESLLDSRGHLKGNNPYAKSYTLVKGFWTKLRFDAFVPVALGFPQAQGWLPLGGPYPNKFTASLLLVEIRVEPGCCFPEEAGSCGDPGSVPRVPADLQRLQLSTREAWSRGSEGLPVLLPSSPVFYTDELLGSSKSKEYEQPRSGKKGQLDRQTLPAHFPEQAENLSQGRKLYFKRKERQKEGKKKSYSLFIVLVLFRSAGAQHTLLTVLGGRAEHIPGEWVDFRTQGARVDTKKGSIIISRVERALQTSQQEFSMGEFGTSCSTLLLALPSQIKDFPLHRHLILGPDGGQGDNHLSIKCRAVSLQAVFQGKLLQVGPGLLEPSQLWAGPTVTSGLPGDVQEKWELTGTVVDLNKIIAKTQGKDKPGVTAVCDMVWAHPHSTRALGQDQCDSDHHSPFTACQWGKGAGKDAETTAPAPSSHIPLHGLSQPCVCTQANLNFFSQHCPIQETMSPGYLFTFLFYSFPLTAKSGAPSSIQQQTTSQGLVETKAQGKVSGSPIQSCPTPSRANRNPTAITRGGKWKWSVFSTPEKCRKLYARAASAAEAAELELVLFEFSREILIHRAQGTSQSQGQPPNTPRKAKFLEESSTLWFHSRNSSPKPACFQFYFPVKHTSCSDRAKPILFSQSLKSQSTAIFPVLKAQELQTSEGKSWRRGEERRGEERRGEERRGEERRGEERNIPHGSSQNSCLAGSEVILASPVPKARWDFVLHVQAFAASSHRDPVQRSSGIFVEHLDTVCHIYCMISTDIICLMENIQYMNITRISCEHIQDLFSKILLQDTFIPVLFIIKITFSRIQKTSQDFQKLVTSEDFSIKCPGGVVLLAGLGLVFPGHSAPGMVDGTVVPACCGGTELGGFLGLLTSATESWMLDWTPHSPDSICQLFCLKFNPQRSYNFCKKAFPKQLLQRDPCLPSLCPIKWELRLQATSPAGLMYLQTCLSSLLNVRAEHNLVLSPGHIPGLKQPPFPLLFTFLGSVWVVCPLTIPEAAMHSTAPLPGDCLRSANFCGGENFPLFFFFFFFFQWDVSPPVSGLLAQGRNCPLGVREKRGENVGDLSSFGKASGNSLGEISKFCKMKLRR</sequence>
<evidence type="ECO:0000256" key="3">
    <source>
        <dbReference type="ARBA" id="ARBA00022475"/>
    </source>
</evidence>
<dbReference type="Gene3D" id="2.60.40.10">
    <property type="entry name" value="Immunoglobulins"/>
    <property type="match status" value="16"/>
</dbReference>
<keyword evidence="6" id="KW-0732">Signal</keyword>
<feature type="domain" description="Fibronectin type-III" evidence="23">
    <location>
        <begin position="1657"/>
        <end position="1751"/>
    </location>
</feature>
<keyword evidence="3" id="KW-1003">Cell membrane</keyword>
<feature type="compositionally biased region" description="Polar residues" evidence="20">
    <location>
        <begin position="2728"/>
        <end position="2745"/>
    </location>
</feature>
<feature type="domain" description="Ig-like" evidence="22">
    <location>
        <begin position="1563"/>
        <end position="1655"/>
    </location>
</feature>
<keyword evidence="5 21" id="KW-0812">Transmembrane</keyword>
<dbReference type="Pfam" id="PF00041">
    <property type="entry name" value="fn3"/>
    <property type="match status" value="4"/>
</dbReference>
<keyword evidence="16" id="KW-0393">Immunoglobulin domain</keyword>
<dbReference type="CDD" id="cd05734">
    <property type="entry name" value="Ig_DSCAM"/>
    <property type="match status" value="1"/>
</dbReference>
<evidence type="ECO:0000259" key="23">
    <source>
        <dbReference type="PROSITE" id="PS50853"/>
    </source>
</evidence>
<keyword evidence="15" id="KW-0966">Cell projection</keyword>
<feature type="domain" description="Fibronectin type-III" evidence="23">
    <location>
        <begin position="860"/>
        <end position="958"/>
    </location>
</feature>
<feature type="domain" description="Ig-like" evidence="22">
    <location>
        <begin position="513"/>
        <end position="602"/>
    </location>
</feature>
<evidence type="ECO:0000313" key="25">
    <source>
        <dbReference type="EMBL" id="KAI1241468.1"/>
    </source>
</evidence>
<dbReference type="Pfam" id="PF13927">
    <property type="entry name" value="Ig_3"/>
    <property type="match status" value="3"/>
</dbReference>
<dbReference type="InterPro" id="IPR013783">
    <property type="entry name" value="Ig-like_fold"/>
</dbReference>
<reference evidence="25" key="3">
    <citation type="submission" date="2022-01" db="EMBL/GenBank/DDBJ databases">
        <authorList>
            <person name="Rubenstein D.R."/>
        </authorList>
    </citation>
    <scope>NUCLEOTIDE SEQUENCE</scope>
    <source>
        <strain evidence="25">SS15</strain>
        <tissue evidence="25">Liver</tissue>
    </source>
</reference>
<keyword evidence="14" id="KW-0325">Glycoprotein</keyword>
<comment type="subunit">
    <text evidence="18">Homodimer; mediates homophilic interactions to promote cell adhesion.</text>
</comment>
<keyword evidence="7" id="KW-0677">Repeat</keyword>
<keyword evidence="26" id="KW-1185">Reference proteome</keyword>
<protein>
    <recommendedName>
        <fullName evidence="19">Cell adhesion molecule DSCAM</fullName>
    </recommendedName>
</protein>
<evidence type="ECO:0000256" key="2">
    <source>
        <dbReference type="ARBA" id="ARBA00004489"/>
    </source>
</evidence>
<feature type="domain" description="Fibronectin type-III" evidence="23">
    <location>
        <begin position="1267"/>
        <end position="1366"/>
    </location>
</feature>
<dbReference type="FunFam" id="2.60.40.10:FF:000176">
    <property type="entry name" value="Down syndrome cell adhesion molecule a"/>
    <property type="match status" value="1"/>
</dbReference>
<proteinExistence type="predicted"/>
<feature type="domain" description="Fibronectin type-III" evidence="23">
    <location>
        <begin position="1371"/>
        <end position="1467"/>
    </location>
</feature>
<accession>A0A835NQB7</accession>
<evidence type="ECO:0000313" key="24">
    <source>
        <dbReference type="EMBL" id="KAG0119439.1"/>
    </source>
</evidence>
<dbReference type="InterPro" id="IPR036116">
    <property type="entry name" value="FN3_sf"/>
</dbReference>
<dbReference type="InterPro" id="IPR013106">
    <property type="entry name" value="Ig_V-set"/>
</dbReference>
<evidence type="ECO:0000256" key="1">
    <source>
        <dbReference type="ARBA" id="ARBA00004251"/>
    </source>
</evidence>
<dbReference type="FunFam" id="2.60.40.10:FF:000172">
    <property type="entry name" value="Down syndrome cell adhesion molecule b"/>
    <property type="match status" value="1"/>
</dbReference>
<dbReference type="GO" id="GO:0007156">
    <property type="term" value="P:homophilic cell adhesion via plasma membrane adhesion molecules"/>
    <property type="evidence" value="ECO:0007669"/>
    <property type="project" value="TreeGrafter"/>
</dbReference>
<dbReference type="GO" id="GO:0005886">
    <property type="term" value="C:plasma membrane"/>
    <property type="evidence" value="ECO:0007669"/>
    <property type="project" value="UniProtKB-SubCell"/>
</dbReference>
<feature type="transmembrane region" description="Helical" evidence="21">
    <location>
        <begin position="2419"/>
        <end position="2441"/>
    </location>
</feature>
<dbReference type="EMBL" id="JADDUC010000086">
    <property type="protein sequence ID" value="KAG0119439.1"/>
    <property type="molecule type" value="Genomic_DNA"/>
</dbReference>
<dbReference type="SMART" id="SM00408">
    <property type="entry name" value="IGc2"/>
    <property type="match status" value="8"/>
</dbReference>
<feature type="compositionally biased region" description="Acidic residues" evidence="20">
    <location>
        <begin position="1026"/>
        <end position="1038"/>
    </location>
</feature>
<evidence type="ECO:0000256" key="4">
    <source>
        <dbReference type="ARBA" id="ARBA00022553"/>
    </source>
</evidence>
<dbReference type="SUPFAM" id="SSF49265">
    <property type="entry name" value="Fibronectin type III"/>
    <property type="match status" value="3"/>
</dbReference>
<dbReference type="OrthoDB" id="152385at2759"/>
<dbReference type="Proteomes" id="UP000618051">
    <property type="component" value="Unassembled WGS sequence"/>
</dbReference>
<dbReference type="FunFam" id="2.60.40.10:FF:000401">
    <property type="entry name" value="Down syndrome cell adhesion molecule"/>
    <property type="match status" value="1"/>
</dbReference>
<feature type="domain" description="Ig-like" evidence="22">
    <location>
        <begin position="762"/>
        <end position="858"/>
    </location>
</feature>
<keyword evidence="11" id="KW-0770">Synapse</keyword>
<feature type="domain" description="Ig-like" evidence="22">
    <location>
        <begin position="374"/>
        <end position="448"/>
    </location>
</feature>
<feature type="region of interest" description="Disordered" evidence="20">
    <location>
        <begin position="2709"/>
        <end position="2746"/>
    </location>
</feature>
<feature type="domain" description="Fibronectin type-III" evidence="23">
    <location>
        <begin position="1752"/>
        <end position="1853"/>
    </location>
</feature>
<dbReference type="CDD" id="cd05735">
    <property type="entry name" value="Ig_DSCAM"/>
    <property type="match status" value="1"/>
</dbReference>
<comment type="caution">
    <text evidence="24">The sequence shown here is derived from an EMBL/GenBank/DDBJ whole genome shotgun (WGS) entry which is preliminary data.</text>
</comment>
<feature type="domain" description="Ig-like" evidence="22">
    <location>
        <begin position="180"/>
        <end position="268"/>
    </location>
</feature>
<feature type="region of interest" description="Disordered" evidence="20">
    <location>
        <begin position="1083"/>
        <end position="1213"/>
    </location>
</feature>
<evidence type="ECO:0000256" key="13">
    <source>
        <dbReference type="ARBA" id="ARBA00023157"/>
    </source>
</evidence>
<dbReference type="GO" id="GO:0007411">
    <property type="term" value="P:axon guidance"/>
    <property type="evidence" value="ECO:0007669"/>
    <property type="project" value="TreeGrafter"/>
</dbReference>
<evidence type="ECO:0000259" key="22">
    <source>
        <dbReference type="PROSITE" id="PS50835"/>
    </source>
</evidence>
<dbReference type="PANTHER" id="PTHR10075">
    <property type="entry name" value="BASIGIN RELATED"/>
    <property type="match status" value="1"/>
</dbReference>
<feature type="compositionally biased region" description="Basic and acidic residues" evidence="20">
    <location>
        <begin position="1128"/>
        <end position="1158"/>
    </location>
</feature>
<dbReference type="PANTHER" id="PTHR10075:SF51">
    <property type="entry name" value="CELL ADHESION MOLECULE DSCAM"/>
    <property type="match status" value="1"/>
</dbReference>
<dbReference type="InterPro" id="IPR013098">
    <property type="entry name" value="Ig_I-set"/>
</dbReference>
<evidence type="ECO:0000256" key="11">
    <source>
        <dbReference type="ARBA" id="ARBA00023018"/>
    </source>
</evidence>
<dbReference type="GO" id="GO:0010842">
    <property type="term" value="P:retina layer formation"/>
    <property type="evidence" value="ECO:0007669"/>
    <property type="project" value="UniProtKB-ARBA"/>
</dbReference>
<evidence type="ECO:0000256" key="7">
    <source>
        <dbReference type="ARBA" id="ARBA00022737"/>
    </source>
</evidence>
<dbReference type="InterPro" id="IPR056754">
    <property type="entry name" value="DSCAM/DSCAML_C"/>
</dbReference>
<dbReference type="GO" id="GO:0098632">
    <property type="term" value="F:cell-cell adhesion mediator activity"/>
    <property type="evidence" value="ECO:0007669"/>
    <property type="project" value="TreeGrafter"/>
</dbReference>
<evidence type="ECO:0000256" key="20">
    <source>
        <dbReference type="SAM" id="MobiDB-lite"/>
    </source>
</evidence>
<reference evidence="24" key="1">
    <citation type="submission" date="2020-10" db="EMBL/GenBank/DDBJ databases">
        <title>Feather gene expression reveals the developmental basis of iridescence in African starlings.</title>
        <authorList>
            <person name="Rubenstein D.R."/>
        </authorList>
    </citation>
    <scope>NUCLEOTIDE SEQUENCE</scope>
    <source>
        <strain evidence="24">SS15</strain>
        <tissue evidence="24">Liver</tissue>
    </source>
</reference>
<gene>
    <name evidence="25" type="ORF">IHE44_0004941</name>
    <name evidence="24" type="ORF">IHE44_014330</name>
</gene>
<evidence type="ECO:0000256" key="5">
    <source>
        <dbReference type="ARBA" id="ARBA00022692"/>
    </source>
</evidence>
<reference evidence="25 26" key="2">
    <citation type="journal article" date="2021" name="J. Hered.">
        <title>Feather Gene Expression Elucidates the Developmental Basis of Plumage Iridescence in African Starlings.</title>
        <authorList>
            <person name="Rubenstein D.R."/>
            <person name="Corvelo A."/>
            <person name="MacManes M.D."/>
            <person name="Maia R."/>
            <person name="Narzisi G."/>
            <person name="Rousaki A."/>
            <person name="Vandenabeele P."/>
            <person name="Shawkey M.D."/>
            <person name="Solomon J."/>
        </authorList>
    </citation>
    <scope>NUCLEOTIDE SEQUENCE [LARGE SCALE GENOMIC DNA]</scope>
    <source>
        <strain evidence="25">SS15</strain>
    </source>
</reference>
<keyword evidence="4" id="KW-0597">Phosphoprotein</keyword>
<dbReference type="InterPro" id="IPR003599">
    <property type="entry name" value="Ig_sub"/>
</dbReference>
<evidence type="ECO:0000256" key="10">
    <source>
        <dbReference type="ARBA" id="ARBA00022989"/>
    </source>
</evidence>
<dbReference type="FunFam" id="2.60.40.10:FF:000120">
    <property type="entry name" value="Down syndrome cell adhesion molecule like 1"/>
    <property type="match status" value="1"/>
</dbReference>
<dbReference type="GO" id="GO:0030424">
    <property type="term" value="C:axon"/>
    <property type="evidence" value="ECO:0007669"/>
    <property type="project" value="UniProtKB-SubCell"/>
</dbReference>
<dbReference type="SUPFAM" id="SSF48726">
    <property type="entry name" value="Immunoglobulin"/>
    <property type="match status" value="8"/>
</dbReference>
<dbReference type="SMART" id="SM00406">
    <property type="entry name" value="IGv"/>
    <property type="match status" value="4"/>
</dbReference>
<comment type="subcellular location">
    <subcellularLocation>
        <location evidence="1">Cell membrane</location>
        <topology evidence="1">Single-pass type I membrane protein</topology>
    </subcellularLocation>
    <subcellularLocation>
        <location evidence="2">Cell projection</location>
        <location evidence="2">Axon</location>
    </subcellularLocation>
    <subcellularLocation>
        <location evidence="17">Synapse</location>
    </subcellularLocation>
</comment>
<feature type="compositionally biased region" description="Polar residues" evidence="20">
    <location>
        <begin position="1200"/>
        <end position="1213"/>
    </location>
</feature>
<evidence type="ECO:0000256" key="8">
    <source>
        <dbReference type="ARBA" id="ARBA00022889"/>
    </source>
</evidence>
<feature type="compositionally biased region" description="Basic and acidic residues" evidence="20">
    <location>
        <begin position="1010"/>
        <end position="1025"/>
    </location>
</feature>
<feature type="region of interest" description="Disordered" evidence="20">
    <location>
        <begin position="1010"/>
        <end position="1038"/>
    </location>
</feature>
<dbReference type="CDD" id="cd00063">
    <property type="entry name" value="FN3"/>
    <property type="match status" value="7"/>
</dbReference>
<dbReference type="PROSITE" id="PS50835">
    <property type="entry name" value="IG_LIKE"/>
    <property type="match status" value="8"/>
</dbReference>
<dbReference type="FunFam" id="2.60.40.10:FF:000219">
    <property type="entry name" value="Down syndrome cell adhesion molecule homolog"/>
    <property type="match status" value="1"/>
</dbReference>
<evidence type="ECO:0000313" key="26">
    <source>
        <dbReference type="Proteomes" id="UP000618051"/>
    </source>
</evidence>
<feature type="domain" description="Ig-like" evidence="22">
    <location>
        <begin position="274"/>
        <end position="367"/>
    </location>
</feature>
<feature type="compositionally biased region" description="Polar residues" evidence="20">
    <location>
        <begin position="2102"/>
        <end position="2111"/>
    </location>
</feature>
<feature type="transmembrane region" description="Helical" evidence="21">
    <location>
        <begin position="1873"/>
        <end position="1894"/>
    </location>
</feature>
<evidence type="ECO:0000256" key="12">
    <source>
        <dbReference type="ARBA" id="ARBA00023136"/>
    </source>
</evidence>
<dbReference type="SMART" id="SM00060">
    <property type="entry name" value="FN3"/>
    <property type="match status" value="6"/>
</dbReference>
<feature type="domain" description="Ig-like" evidence="22">
    <location>
        <begin position="92"/>
        <end position="176"/>
    </location>
</feature>
<feature type="compositionally biased region" description="Acidic residues" evidence="20">
    <location>
        <begin position="1159"/>
        <end position="1199"/>
    </location>
</feature>
<dbReference type="FunFam" id="2.60.40.10:FF:000141">
    <property type="entry name" value="Down syndrome cell adhesion molecule a"/>
    <property type="match status" value="1"/>
</dbReference>
<dbReference type="SMART" id="SM00409">
    <property type="entry name" value="IG"/>
    <property type="match status" value="8"/>
</dbReference>
<feature type="domain" description="Ig-like" evidence="22">
    <location>
        <begin position="607"/>
        <end position="700"/>
    </location>
</feature>
<dbReference type="InterPro" id="IPR003961">
    <property type="entry name" value="FN3_dom"/>
</dbReference>
<feature type="compositionally biased region" description="Low complexity" evidence="20">
    <location>
        <begin position="2045"/>
        <end position="2055"/>
    </location>
</feature>
<feature type="domain" description="Fibronectin type-III" evidence="23">
    <location>
        <begin position="1167"/>
        <end position="1262"/>
    </location>
</feature>
<evidence type="ECO:0000256" key="21">
    <source>
        <dbReference type="SAM" id="Phobius"/>
    </source>
</evidence>
<dbReference type="GO" id="GO:0070593">
    <property type="term" value="P:dendrite self-avoidance"/>
    <property type="evidence" value="ECO:0007669"/>
    <property type="project" value="TreeGrafter"/>
</dbReference>
<feature type="domain" description="Fibronectin type-III" evidence="23">
    <location>
        <begin position="1469"/>
        <end position="1563"/>
    </location>
</feature>
<dbReference type="FunFam" id="2.60.40.10:FF:000729">
    <property type="entry name" value="Down syndrome cell adhesion molecule"/>
    <property type="match status" value="1"/>
</dbReference>
<keyword evidence="12 21" id="KW-0472">Membrane</keyword>
<dbReference type="FunFam" id="2.60.40.10:FF:000167">
    <property type="entry name" value="Down syndrome cell adhesion molecule b"/>
    <property type="match status" value="1"/>
</dbReference>
<dbReference type="InterPro" id="IPR036179">
    <property type="entry name" value="Ig-like_dom_sf"/>
</dbReference>
<evidence type="ECO:0000256" key="14">
    <source>
        <dbReference type="ARBA" id="ARBA00023180"/>
    </source>
</evidence>
<feature type="region of interest" description="Disordered" evidence="20">
    <location>
        <begin position="1996"/>
        <end position="2056"/>
    </location>
</feature>
<feature type="non-terminal residue" evidence="24">
    <location>
        <position position="1"/>
    </location>
</feature>
<dbReference type="FunFam" id="2.60.40.10:FF:000017">
    <property type="entry name" value="Down syndrome cell adhesion molecule b"/>
    <property type="match status" value="1"/>
</dbReference>
<dbReference type="PROSITE" id="PS50853">
    <property type="entry name" value="FN3"/>
    <property type="match status" value="7"/>
</dbReference>
<keyword evidence="10 21" id="KW-1133">Transmembrane helix</keyword>
<dbReference type="GO" id="GO:0060219">
    <property type="term" value="P:camera-type eye photoreceptor cell differentiation"/>
    <property type="evidence" value="ECO:0007669"/>
    <property type="project" value="UniProtKB-ARBA"/>
</dbReference>
<dbReference type="Pfam" id="PF07679">
    <property type="entry name" value="I-set"/>
    <property type="match status" value="5"/>
</dbReference>
<dbReference type="GO" id="GO:0007416">
    <property type="term" value="P:synapse assembly"/>
    <property type="evidence" value="ECO:0007669"/>
    <property type="project" value="UniProtKB-ARBA"/>
</dbReference>
<feature type="region of interest" description="Disordered" evidence="20">
    <location>
        <begin position="2878"/>
        <end position="2919"/>
    </location>
</feature>
<evidence type="ECO:0000256" key="17">
    <source>
        <dbReference type="ARBA" id="ARBA00034103"/>
    </source>
</evidence>
<dbReference type="CDD" id="cd00096">
    <property type="entry name" value="Ig"/>
    <property type="match status" value="1"/>
</dbReference>
<dbReference type="InterPro" id="IPR007110">
    <property type="entry name" value="Ig-like_dom"/>
</dbReference>
<dbReference type="FunFam" id="2.60.40.10:FF:000333">
    <property type="entry name" value="Down syndrome cell adhesion molecule"/>
    <property type="match status" value="1"/>
</dbReference>
<keyword evidence="8" id="KW-0130">Cell adhesion</keyword>
<evidence type="ECO:0000256" key="18">
    <source>
        <dbReference type="ARBA" id="ARBA00065695"/>
    </source>
</evidence>
<evidence type="ECO:0000256" key="15">
    <source>
        <dbReference type="ARBA" id="ARBA00023273"/>
    </source>
</evidence>
<evidence type="ECO:0000256" key="16">
    <source>
        <dbReference type="ARBA" id="ARBA00023319"/>
    </source>
</evidence>
<keyword evidence="13" id="KW-1015">Disulfide bond</keyword>
<name>A0A835NQB7_9PASS</name>
<keyword evidence="9" id="KW-0524">Neurogenesis</keyword>
<evidence type="ECO:0000256" key="9">
    <source>
        <dbReference type="ARBA" id="ARBA00022902"/>
    </source>
</evidence>
<dbReference type="FunFam" id="2.60.40.10:FF:000104">
    <property type="entry name" value="Down syndrome cell adhesion molecule b"/>
    <property type="match status" value="1"/>
</dbReference>
<dbReference type="EMBL" id="JADDUC020000002">
    <property type="protein sequence ID" value="KAI1241468.1"/>
    <property type="molecule type" value="Genomic_DNA"/>
</dbReference>
<evidence type="ECO:0000256" key="6">
    <source>
        <dbReference type="ARBA" id="ARBA00022729"/>
    </source>
</evidence>
<dbReference type="FunFam" id="2.60.40.10:FF:001868">
    <property type="entry name" value="Down syndrome cell adhesion molecule"/>
    <property type="match status" value="1"/>
</dbReference>
<feature type="region of interest" description="Disordered" evidence="20">
    <location>
        <begin position="2102"/>
        <end position="2129"/>
    </location>
</feature>
<organism evidence="24">
    <name type="scientific">Lamprotornis superbus</name>
    <dbReference type="NCBI Taxonomy" id="245042"/>
    <lineage>
        <taxon>Eukaryota</taxon>
        <taxon>Metazoa</taxon>
        <taxon>Chordata</taxon>
        <taxon>Craniata</taxon>
        <taxon>Vertebrata</taxon>
        <taxon>Euteleostomi</taxon>
        <taxon>Archelosauria</taxon>
        <taxon>Archosauria</taxon>
        <taxon>Dinosauria</taxon>
        <taxon>Saurischia</taxon>
        <taxon>Theropoda</taxon>
        <taxon>Coelurosauria</taxon>
        <taxon>Aves</taxon>
        <taxon>Neognathae</taxon>
        <taxon>Neoaves</taxon>
        <taxon>Telluraves</taxon>
        <taxon>Australaves</taxon>
        <taxon>Passeriformes</taxon>
        <taxon>Sturnidae</taxon>
        <taxon>Lamprotornis</taxon>
    </lineage>
</organism>
<dbReference type="InterPro" id="IPR003598">
    <property type="entry name" value="Ig_sub2"/>
</dbReference>
<dbReference type="GO" id="GO:0045202">
    <property type="term" value="C:synapse"/>
    <property type="evidence" value="ECO:0007669"/>
    <property type="project" value="UniProtKB-SubCell"/>
</dbReference>